<evidence type="ECO:0000259" key="7">
    <source>
        <dbReference type="Pfam" id="PF02900"/>
    </source>
</evidence>
<keyword evidence="5" id="KW-0560">Oxidoreductase</keyword>
<name>A0A1C6V4B4_9ACTN</name>
<evidence type="ECO:0000256" key="6">
    <source>
        <dbReference type="SAM" id="MobiDB-lite"/>
    </source>
</evidence>
<dbReference type="InterPro" id="IPR004183">
    <property type="entry name" value="Xdiol_dOase_suB"/>
</dbReference>
<dbReference type="GO" id="GO:0016702">
    <property type="term" value="F:oxidoreductase activity, acting on single donors with incorporation of molecular oxygen, incorporation of two atoms of oxygen"/>
    <property type="evidence" value="ECO:0007669"/>
    <property type="project" value="UniProtKB-ARBA"/>
</dbReference>
<evidence type="ECO:0000256" key="4">
    <source>
        <dbReference type="ARBA" id="ARBA00022833"/>
    </source>
</evidence>
<sequence length="293" mass="31431">MHADDLPGRDTLMPAAFIGHGNPMNALEVNRYTTAWRAFGSTVPRPRAILVISAHWYINATAVTAMPRPRTIHDFYGFPPALFEVQYPAPGLPELAAEVSDAVHPTWVGADVDSWGIDHGTWSVLTHAFPDASVPVVQLSINADKSLDYHLDLGARLAPLRRSGVLIVASGNVVHNLGGMDWKLADDGYDWAQRFDEDAKTLMLTNPTDFATLVGHRDFRHAVPTPDHFIPALYLAGLAAADDASGTEILVDGYAYGSLSMTAYTLGLSCPNAAGEGGTPRPPAEVPPDGSNI</sequence>
<dbReference type="RefSeq" id="WP_244162042.1">
    <property type="nucleotide sequence ID" value="NZ_FMHY01000002.1"/>
</dbReference>
<feature type="domain" description="Extradiol ring-cleavage dioxygenase class III enzyme subunit B" evidence="7">
    <location>
        <begin position="45"/>
        <end position="265"/>
    </location>
</feature>
<comment type="similarity">
    <text evidence="2">Belongs to the DODA-type extradiol aromatic ring-opening dioxygenase family.</text>
</comment>
<dbReference type="GO" id="GO:0008198">
    <property type="term" value="F:ferrous iron binding"/>
    <property type="evidence" value="ECO:0007669"/>
    <property type="project" value="InterPro"/>
</dbReference>
<protein>
    <submittedName>
        <fullName evidence="8">Aromatic ring-opening dioxygenase, catalytic subunit, LigB family</fullName>
    </submittedName>
</protein>
<evidence type="ECO:0000256" key="3">
    <source>
        <dbReference type="ARBA" id="ARBA00022723"/>
    </source>
</evidence>
<dbReference type="AlphaFoldDB" id="A0A1C6V4B4"/>
<evidence type="ECO:0000313" key="9">
    <source>
        <dbReference type="Proteomes" id="UP000199696"/>
    </source>
</evidence>
<keyword evidence="3" id="KW-0479">Metal-binding</keyword>
<keyword evidence="8" id="KW-0223">Dioxygenase</keyword>
<dbReference type="CDD" id="cd07363">
    <property type="entry name" value="45_DOPA_Dioxygenase"/>
    <property type="match status" value="1"/>
</dbReference>
<dbReference type="InterPro" id="IPR014436">
    <property type="entry name" value="Extradiol_dOase_DODA"/>
</dbReference>
<dbReference type="Pfam" id="PF02900">
    <property type="entry name" value="LigB"/>
    <property type="match status" value="1"/>
</dbReference>
<dbReference type="PANTHER" id="PTHR30096:SF0">
    <property type="entry name" value="4,5-DOPA DIOXYGENASE EXTRADIOL-LIKE PROTEIN"/>
    <property type="match status" value="1"/>
</dbReference>
<dbReference type="EMBL" id="FMHY01000002">
    <property type="protein sequence ID" value="SCL61078.1"/>
    <property type="molecule type" value="Genomic_DNA"/>
</dbReference>
<dbReference type="NCBIfam" id="NF007914">
    <property type="entry name" value="PRK10628.1"/>
    <property type="match status" value="1"/>
</dbReference>
<keyword evidence="9" id="KW-1185">Reference proteome</keyword>
<reference evidence="9" key="1">
    <citation type="submission" date="2016-06" db="EMBL/GenBank/DDBJ databases">
        <authorList>
            <person name="Varghese N."/>
            <person name="Submissions Spin"/>
        </authorList>
    </citation>
    <scope>NUCLEOTIDE SEQUENCE [LARGE SCALE GENOMIC DNA]</scope>
    <source>
        <strain evidence="9">DSM 44814</strain>
    </source>
</reference>
<dbReference type="STRING" id="227316.GA0070604_4437"/>
<organism evidence="8 9">
    <name type="scientific">Micromonospora eburnea</name>
    <dbReference type="NCBI Taxonomy" id="227316"/>
    <lineage>
        <taxon>Bacteria</taxon>
        <taxon>Bacillati</taxon>
        <taxon>Actinomycetota</taxon>
        <taxon>Actinomycetes</taxon>
        <taxon>Micromonosporales</taxon>
        <taxon>Micromonosporaceae</taxon>
        <taxon>Micromonospora</taxon>
    </lineage>
</organism>
<proteinExistence type="inferred from homology"/>
<comment type="cofactor">
    <cofactor evidence="1">
        <name>Zn(2+)</name>
        <dbReference type="ChEBI" id="CHEBI:29105"/>
    </cofactor>
</comment>
<evidence type="ECO:0000256" key="1">
    <source>
        <dbReference type="ARBA" id="ARBA00001947"/>
    </source>
</evidence>
<feature type="region of interest" description="Disordered" evidence="6">
    <location>
        <begin position="274"/>
        <end position="293"/>
    </location>
</feature>
<dbReference type="SUPFAM" id="SSF53213">
    <property type="entry name" value="LigB-like"/>
    <property type="match status" value="1"/>
</dbReference>
<gene>
    <name evidence="8" type="ORF">GA0070604_4437</name>
</gene>
<dbReference type="PIRSF" id="PIRSF006157">
    <property type="entry name" value="Doxgns_DODA"/>
    <property type="match status" value="1"/>
</dbReference>
<dbReference type="Gene3D" id="3.40.830.10">
    <property type="entry name" value="LigB-like"/>
    <property type="match status" value="1"/>
</dbReference>
<accession>A0A1C6V4B4</accession>
<dbReference type="GO" id="GO:0008270">
    <property type="term" value="F:zinc ion binding"/>
    <property type="evidence" value="ECO:0007669"/>
    <property type="project" value="InterPro"/>
</dbReference>
<evidence type="ECO:0000256" key="5">
    <source>
        <dbReference type="ARBA" id="ARBA00023002"/>
    </source>
</evidence>
<evidence type="ECO:0000256" key="2">
    <source>
        <dbReference type="ARBA" id="ARBA00007581"/>
    </source>
</evidence>
<dbReference type="Proteomes" id="UP000199696">
    <property type="component" value="Unassembled WGS sequence"/>
</dbReference>
<evidence type="ECO:0000313" key="8">
    <source>
        <dbReference type="EMBL" id="SCL61078.1"/>
    </source>
</evidence>
<dbReference type="PANTHER" id="PTHR30096">
    <property type="entry name" value="4,5-DOPA DIOXYGENASE EXTRADIOL-LIKE PROTEIN"/>
    <property type="match status" value="1"/>
</dbReference>
<keyword evidence="4" id="KW-0862">Zinc</keyword>